<sequence length="107" mass="11836">MLLSQRELNSSCGVCHDFYAVVTRFLSQYVHTHPLALNQLALTHAGDPGALHLIALAVQYATAFLAKAIEGMGSLWPDIRVDMSEDLERAYVVWLRLVQKGVKGITL</sequence>
<dbReference type="EMBL" id="PVFZ01000036">
    <property type="protein sequence ID" value="PRF23595.1"/>
    <property type="molecule type" value="Genomic_DNA"/>
</dbReference>
<accession>A0A8E2RVP4</accession>
<gene>
    <name evidence="1" type="ORF">C6P98_13600</name>
</gene>
<dbReference type="Proteomes" id="UP000237686">
    <property type="component" value="Unassembled WGS sequence"/>
</dbReference>
<reference evidence="1 2" key="1">
    <citation type="submission" date="2018-03" db="EMBL/GenBank/DDBJ databases">
        <authorList>
            <person name="Nguyen K."/>
            <person name="Fouts D."/>
            <person name="Sutton G."/>
        </authorList>
    </citation>
    <scope>NUCLEOTIDE SEQUENCE [LARGE SCALE GENOMIC DNA]</scope>
    <source>
        <strain evidence="1 2">AU17135</strain>
    </source>
</reference>
<protein>
    <submittedName>
        <fullName evidence="1">Uncharacterized protein</fullName>
    </submittedName>
</protein>
<name>A0A8E2RVP4_9BURK</name>
<organism evidence="1 2">
    <name type="scientific">Burkholderia multivorans</name>
    <dbReference type="NCBI Taxonomy" id="87883"/>
    <lineage>
        <taxon>Bacteria</taxon>
        <taxon>Pseudomonadati</taxon>
        <taxon>Pseudomonadota</taxon>
        <taxon>Betaproteobacteria</taxon>
        <taxon>Burkholderiales</taxon>
        <taxon>Burkholderiaceae</taxon>
        <taxon>Burkholderia</taxon>
        <taxon>Burkholderia cepacia complex</taxon>
    </lineage>
</organism>
<comment type="caution">
    <text evidence="1">The sequence shown here is derived from an EMBL/GenBank/DDBJ whole genome shotgun (WGS) entry which is preliminary data.</text>
</comment>
<proteinExistence type="predicted"/>
<dbReference type="AlphaFoldDB" id="A0A8E2RVP4"/>
<evidence type="ECO:0000313" key="1">
    <source>
        <dbReference type="EMBL" id="PRF23595.1"/>
    </source>
</evidence>
<evidence type="ECO:0000313" key="2">
    <source>
        <dbReference type="Proteomes" id="UP000237686"/>
    </source>
</evidence>